<keyword evidence="2" id="KW-0472">Membrane</keyword>
<dbReference type="GO" id="GO:0016020">
    <property type="term" value="C:membrane"/>
    <property type="evidence" value="ECO:0007669"/>
    <property type="project" value="InterPro"/>
</dbReference>
<comment type="similarity">
    <text evidence="1">Belongs to the EamA transporter family.</text>
</comment>
<feature type="transmembrane region" description="Helical" evidence="2">
    <location>
        <begin position="177"/>
        <end position="197"/>
    </location>
</feature>
<protein>
    <submittedName>
        <fullName evidence="4">EamA family transporter</fullName>
    </submittedName>
</protein>
<comment type="caution">
    <text evidence="4">The sequence shown here is derived from an EMBL/GenBank/DDBJ whole genome shotgun (WGS) entry which is preliminary data.</text>
</comment>
<dbReference type="InterPro" id="IPR037185">
    <property type="entry name" value="EmrE-like"/>
</dbReference>
<keyword evidence="2" id="KW-0812">Transmembrane</keyword>
<name>A0A934N6Y9_9BACT</name>
<dbReference type="InterPro" id="IPR000620">
    <property type="entry name" value="EamA_dom"/>
</dbReference>
<sequence>MAVLFALIAAAAYGISDFAAGLMARKASVFTVTLISEAAATVVVWAALPFSGGMPDRPSLLWGAFAGLGGAGGAMFLYRGLARGSMSIIGPVSAVVTAAGSAVVGVATGDRPGLVAAGGVVLACVAVGLVSRSEPIAAVPPGQAWRALLNATAAGLGFVVLFVGLNHASASAGIWPVAVETAVALLFAAVTVGIALLRRHERLSSMRHVLAGSAVAGVLGGGATVAFSVSTHRGPLTVTAVITSLYPAATVLLALGLLRERLRRVQALGVGLALAAVALLSAAQS</sequence>
<dbReference type="RefSeq" id="WP_337313474.1">
    <property type="nucleotide sequence ID" value="NZ_JAEKNS010000142.1"/>
</dbReference>
<feature type="transmembrane region" description="Helical" evidence="2">
    <location>
        <begin position="29"/>
        <end position="48"/>
    </location>
</feature>
<evidence type="ECO:0000313" key="4">
    <source>
        <dbReference type="EMBL" id="MBJ7595924.1"/>
    </source>
</evidence>
<feature type="transmembrane region" description="Helical" evidence="2">
    <location>
        <begin position="236"/>
        <end position="258"/>
    </location>
</feature>
<dbReference type="AlphaFoldDB" id="A0A934N6Y9"/>
<dbReference type="Gene3D" id="1.10.3730.20">
    <property type="match status" value="1"/>
</dbReference>
<feature type="transmembrane region" description="Helical" evidence="2">
    <location>
        <begin position="209"/>
        <end position="230"/>
    </location>
</feature>
<feature type="domain" description="EamA" evidence="3">
    <location>
        <begin position="2"/>
        <end position="131"/>
    </location>
</feature>
<proteinExistence type="inferred from homology"/>
<feature type="transmembrane region" description="Helical" evidence="2">
    <location>
        <begin position="265"/>
        <end position="283"/>
    </location>
</feature>
<accession>A0A934N6Y9</accession>
<feature type="transmembrane region" description="Helical" evidence="2">
    <location>
        <begin position="88"/>
        <end position="107"/>
    </location>
</feature>
<evidence type="ECO:0000256" key="1">
    <source>
        <dbReference type="ARBA" id="ARBA00007362"/>
    </source>
</evidence>
<feature type="transmembrane region" description="Helical" evidence="2">
    <location>
        <begin position="113"/>
        <end position="132"/>
    </location>
</feature>
<evidence type="ECO:0000259" key="3">
    <source>
        <dbReference type="Pfam" id="PF00892"/>
    </source>
</evidence>
<dbReference type="SUPFAM" id="SSF103481">
    <property type="entry name" value="Multidrug resistance efflux transporter EmrE"/>
    <property type="match status" value="2"/>
</dbReference>
<feature type="transmembrane region" description="Helical" evidence="2">
    <location>
        <begin position="144"/>
        <end position="165"/>
    </location>
</feature>
<feature type="domain" description="EamA" evidence="3">
    <location>
        <begin position="181"/>
        <end position="281"/>
    </location>
</feature>
<keyword evidence="2" id="KW-1133">Transmembrane helix</keyword>
<organism evidence="4 5">
    <name type="scientific">Candidatus Aeolococcus gillhamiae</name>
    <dbReference type="NCBI Taxonomy" id="3127015"/>
    <lineage>
        <taxon>Bacteria</taxon>
        <taxon>Bacillati</taxon>
        <taxon>Candidatus Dormiibacterota</taxon>
        <taxon>Candidatus Dormibacteria</taxon>
        <taxon>Candidatus Aeolococcales</taxon>
        <taxon>Candidatus Aeolococcaceae</taxon>
        <taxon>Candidatus Aeolococcus</taxon>
    </lineage>
</organism>
<dbReference type="EMBL" id="JAEKNS010000142">
    <property type="protein sequence ID" value="MBJ7595924.1"/>
    <property type="molecule type" value="Genomic_DNA"/>
</dbReference>
<feature type="transmembrane region" description="Helical" evidence="2">
    <location>
        <begin position="6"/>
        <end position="24"/>
    </location>
</feature>
<feature type="transmembrane region" description="Helical" evidence="2">
    <location>
        <begin position="60"/>
        <end position="81"/>
    </location>
</feature>
<dbReference type="Proteomes" id="UP000606991">
    <property type="component" value="Unassembled WGS sequence"/>
</dbReference>
<evidence type="ECO:0000313" key="5">
    <source>
        <dbReference type="Proteomes" id="UP000606991"/>
    </source>
</evidence>
<gene>
    <name evidence="4" type="ORF">JF886_13910</name>
</gene>
<reference evidence="4 5" key="1">
    <citation type="submission" date="2020-10" db="EMBL/GenBank/DDBJ databases">
        <title>Ca. Dormibacterota MAGs.</title>
        <authorList>
            <person name="Montgomery K."/>
        </authorList>
    </citation>
    <scope>NUCLEOTIDE SEQUENCE [LARGE SCALE GENOMIC DNA]</scope>
    <source>
        <strain evidence="4">SC8812_S17_18</strain>
    </source>
</reference>
<dbReference type="Pfam" id="PF00892">
    <property type="entry name" value="EamA"/>
    <property type="match status" value="2"/>
</dbReference>
<evidence type="ECO:0000256" key="2">
    <source>
        <dbReference type="SAM" id="Phobius"/>
    </source>
</evidence>